<evidence type="ECO:0000313" key="1">
    <source>
        <dbReference type="EMBL" id="MFD0976039.1"/>
    </source>
</evidence>
<name>A0ABW3IDE1_9FLAO</name>
<sequence>MGPTMELQSRLLGFLPIALFFILFFAQPDLSIDSNIRSEEIPVQHNDSVQNTGMNFQVINPF</sequence>
<comment type="caution">
    <text evidence="1">The sequence shown here is derived from an EMBL/GenBank/DDBJ whole genome shotgun (WGS) entry which is preliminary data.</text>
</comment>
<dbReference type="RefSeq" id="WP_380737072.1">
    <property type="nucleotide sequence ID" value="NZ_JBHTJP010000032.1"/>
</dbReference>
<keyword evidence="2" id="KW-1185">Reference proteome</keyword>
<reference evidence="2" key="1">
    <citation type="journal article" date="2019" name="Int. J. Syst. Evol. Microbiol.">
        <title>The Global Catalogue of Microorganisms (GCM) 10K type strain sequencing project: providing services to taxonomists for standard genome sequencing and annotation.</title>
        <authorList>
            <consortium name="The Broad Institute Genomics Platform"/>
            <consortium name="The Broad Institute Genome Sequencing Center for Infectious Disease"/>
            <person name="Wu L."/>
            <person name="Ma J."/>
        </authorList>
    </citation>
    <scope>NUCLEOTIDE SEQUENCE [LARGE SCALE GENOMIC DNA]</scope>
    <source>
        <strain evidence="2">CCUG 60898</strain>
    </source>
</reference>
<accession>A0ABW3IDE1</accession>
<dbReference type="EMBL" id="JBHTJP010000032">
    <property type="protein sequence ID" value="MFD0976039.1"/>
    <property type="molecule type" value="Genomic_DNA"/>
</dbReference>
<proteinExistence type="predicted"/>
<organism evidence="1 2">
    <name type="scientific">Salinimicrobium gaetbulicola</name>
    <dbReference type="NCBI Taxonomy" id="999702"/>
    <lineage>
        <taxon>Bacteria</taxon>
        <taxon>Pseudomonadati</taxon>
        <taxon>Bacteroidota</taxon>
        <taxon>Flavobacteriia</taxon>
        <taxon>Flavobacteriales</taxon>
        <taxon>Flavobacteriaceae</taxon>
        <taxon>Salinimicrobium</taxon>
    </lineage>
</organism>
<gene>
    <name evidence="1" type="ORF">ACFQ1G_04465</name>
</gene>
<protein>
    <submittedName>
        <fullName evidence="1">Uncharacterized protein</fullName>
    </submittedName>
</protein>
<evidence type="ECO:0000313" key="2">
    <source>
        <dbReference type="Proteomes" id="UP001597100"/>
    </source>
</evidence>
<dbReference type="Proteomes" id="UP001597100">
    <property type="component" value="Unassembled WGS sequence"/>
</dbReference>